<evidence type="ECO:0000313" key="4">
    <source>
        <dbReference type="EMBL" id="BBY26849.1"/>
    </source>
</evidence>
<dbReference type="InterPro" id="IPR014710">
    <property type="entry name" value="RmlC-like_jellyroll"/>
</dbReference>
<dbReference type="AlphaFoldDB" id="A0A7I7QKC8"/>
<evidence type="ECO:0000256" key="2">
    <source>
        <dbReference type="SAM" id="SignalP"/>
    </source>
</evidence>
<protein>
    <recommendedName>
        <fullName evidence="3">Cupin type-2 domain-containing protein</fullName>
    </recommendedName>
</protein>
<keyword evidence="2" id="KW-0732">Signal</keyword>
<dbReference type="SUPFAM" id="SSF51182">
    <property type="entry name" value="RmlC-like cupins"/>
    <property type="match status" value="1"/>
</dbReference>
<keyword evidence="5" id="KW-1185">Reference proteome</keyword>
<feature type="signal peptide" evidence="2">
    <location>
        <begin position="1"/>
        <end position="28"/>
    </location>
</feature>
<dbReference type="InterPro" id="IPR011051">
    <property type="entry name" value="RmlC_Cupin_sf"/>
</dbReference>
<evidence type="ECO:0000313" key="5">
    <source>
        <dbReference type="Proteomes" id="UP000467193"/>
    </source>
</evidence>
<feature type="compositionally biased region" description="Basic and acidic residues" evidence="1">
    <location>
        <begin position="29"/>
        <end position="40"/>
    </location>
</feature>
<dbReference type="Proteomes" id="UP000467193">
    <property type="component" value="Chromosome"/>
</dbReference>
<dbReference type="CDD" id="cd02233">
    <property type="entry name" value="cupin_HNL-like"/>
    <property type="match status" value="1"/>
</dbReference>
<organism evidence="4 5">
    <name type="scientific">Mycolicibacterium sediminis</name>
    <dbReference type="NCBI Taxonomy" id="1286180"/>
    <lineage>
        <taxon>Bacteria</taxon>
        <taxon>Bacillati</taxon>
        <taxon>Actinomycetota</taxon>
        <taxon>Actinomycetes</taxon>
        <taxon>Mycobacteriales</taxon>
        <taxon>Mycobacteriaceae</taxon>
        <taxon>Mycolicibacterium</taxon>
    </lineage>
</organism>
<feature type="chain" id="PRO_5029680967" description="Cupin type-2 domain-containing protein" evidence="2">
    <location>
        <begin position="29"/>
        <end position="163"/>
    </location>
</feature>
<dbReference type="InterPro" id="IPR013096">
    <property type="entry name" value="Cupin_2"/>
</dbReference>
<dbReference type="Pfam" id="PF07883">
    <property type="entry name" value="Cupin_2"/>
    <property type="match status" value="1"/>
</dbReference>
<sequence>MMRRLFTTAALAAAALSMGTFKATPAGADGERMEVSRSETRPSSTGPAETFTGEVRVTPLFDVNDARDFSSAEVTFSPCARSAWHTHPAGQTLVVTTGTGWVQEWGGAKQQLNPGDVVWTPPGVKHWHGATEDATLTHLAIQTHVDGTGVNWLEHVSDEEYRR</sequence>
<dbReference type="PANTHER" id="PTHR43698">
    <property type="entry name" value="RIBD C-TERMINAL DOMAIN CONTAINING PROTEIN"/>
    <property type="match status" value="1"/>
</dbReference>
<evidence type="ECO:0000259" key="3">
    <source>
        <dbReference type="Pfam" id="PF07883"/>
    </source>
</evidence>
<dbReference type="InterPro" id="IPR047263">
    <property type="entry name" value="HNL-like_cupin"/>
</dbReference>
<feature type="domain" description="Cupin type-2" evidence="3">
    <location>
        <begin position="73"/>
        <end position="139"/>
    </location>
</feature>
<accession>A0A7I7QKC8</accession>
<evidence type="ECO:0000256" key="1">
    <source>
        <dbReference type="SAM" id="MobiDB-lite"/>
    </source>
</evidence>
<proteinExistence type="predicted"/>
<dbReference type="PANTHER" id="PTHR43698:SF1">
    <property type="entry name" value="BLL4564 PROTEIN"/>
    <property type="match status" value="1"/>
</dbReference>
<name>A0A7I7QKC8_9MYCO</name>
<dbReference type="Gene3D" id="2.60.120.10">
    <property type="entry name" value="Jelly Rolls"/>
    <property type="match status" value="1"/>
</dbReference>
<dbReference type="EMBL" id="AP022588">
    <property type="protein sequence ID" value="BBY26849.1"/>
    <property type="molecule type" value="Genomic_DNA"/>
</dbReference>
<reference evidence="4 5" key="1">
    <citation type="journal article" date="2019" name="Emerg. Microbes Infect.">
        <title>Comprehensive subspecies identification of 175 nontuberculous mycobacteria species based on 7547 genomic profiles.</title>
        <authorList>
            <person name="Matsumoto Y."/>
            <person name="Kinjo T."/>
            <person name="Motooka D."/>
            <person name="Nabeya D."/>
            <person name="Jung N."/>
            <person name="Uechi K."/>
            <person name="Horii T."/>
            <person name="Iida T."/>
            <person name="Fujita J."/>
            <person name="Nakamura S."/>
        </authorList>
    </citation>
    <scope>NUCLEOTIDE SEQUENCE [LARGE SCALE GENOMIC DNA]</scope>
    <source>
        <strain evidence="4 5">JCM 17899</strain>
    </source>
</reference>
<gene>
    <name evidence="4" type="ORF">MSEDJ_09450</name>
</gene>
<dbReference type="RefSeq" id="WP_246230944.1">
    <property type="nucleotide sequence ID" value="NZ_AP022588.1"/>
</dbReference>
<feature type="region of interest" description="Disordered" evidence="1">
    <location>
        <begin position="24"/>
        <end position="50"/>
    </location>
</feature>
<dbReference type="KEGG" id="msei:MSEDJ_09450"/>